<comment type="caution">
    <text evidence="1">The sequence shown here is derived from an EMBL/GenBank/DDBJ whole genome shotgun (WGS) entry which is preliminary data.</text>
</comment>
<dbReference type="AlphaFoldDB" id="A0A371EUN4"/>
<organism evidence="1 2">
    <name type="scientific">Mucuna pruriens</name>
    <name type="common">Velvet bean</name>
    <name type="synonym">Dolichos pruriens</name>
    <dbReference type="NCBI Taxonomy" id="157652"/>
    <lineage>
        <taxon>Eukaryota</taxon>
        <taxon>Viridiplantae</taxon>
        <taxon>Streptophyta</taxon>
        <taxon>Embryophyta</taxon>
        <taxon>Tracheophyta</taxon>
        <taxon>Spermatophyta</taxon>
        <taxon>Magnoliopsida</taxon>
        <taxon>eudicotyledons</taxon>
        <taxon>Gunneridae</taxon>
        <taxon>Pentapetalae</taxon>
        <taxon>rosids</taxon>
        <taxon>fabids</taxon>
        <taxon>Fabales</taxon>
        <taxon>Fabaceae</taxon>
        <taxon>Papilionoideae</taxon>
        <taxon>50 kb inversion clade</taxon>
        <taxon>NPAAA clade</taxon>
        <taxon>indigoferoid/millettioid clade</taxon>
        <taxon>Phaseoleae</taxon>
        <taxon>Mucuna</taxon>
    </lineage>
</organism>
<dbReference type="Proteomes" id="UP000257109">
    <property type="component" value="Unassembled WGS sequence"/>
</dbReference>
<dbReference type="OrthoDB" id="2020560at2759"/>
<feature type="non-terminal residue" evidence="1">
    <location>
        <position position="1"/>
    </location>
</feature>
<sequence>MEWNPDCQEAFEKIKKYLENPLVLVLVVPRRPLILYLTVLGESMGLQKEIPSTRIDLLHFGLGSKKAETVHVG</sequence>
<keyword evidence="2" id="KW-1185">Reference proteome</keyword>
<accession>A0A371EUN4</accession>
<name>A0A371EUN4_MUCPR</name>
<evidence type="ECO:0000313" key="2">
    <source>
        <dbReference type="Proteomes" id="UP000257109"/>
    </source>
</evidence>
<reference evidence="1" key="1">
    <citation type="submission" date="2018-05" db="EMBL/GenBank/DDBJ databases">
        <title>Draft genome of Mucuna pruriens seed.</title>
        <authorList>
            <person name="Nnadi N.E."/>
            <person name="Vos R."/>
            <person name="Hasami M.H."/>
            <person name="Devisetty U.K."/>
            <person name="Aguiy J.C."/>
        </authorList>
    </citation>
    <scope>NUCLEOTIDE SEQUENCE [LARGE SCALE GENOMIC DNA]</scope>
    <source>
        <strain evidence="1">JCA_2017</strain>
    </source>
</reference>
<protein>
    <recommendedName>
        <fullName evidence="3">Reverse transcriptase/retrotransposon-derived protein RNase H-like domain-containing protein</fullName>
    </recommendedName>
</protein>
<dbReference type="SUPFAM" id="SSF56672">
    <property type="entry name" value="DNA/RNA polymerases"/>
    <property type="match status" value="1"/>
</dbReference>
<evidence type="ECO:0000313" key="1">
    <source>
        <dbReference type="EMBL" id="RDX69723.1"/>
    </source>
</evidence>
<dbReference type="EMBL" id="QJKJ01011991">
    <property type="protein sequence ID" value="RDX69723.1"/>
    <property type="molecule type" value="Genomic_DNA"/>
</dbReference>
<gene>
    <name evidence="1" type="ORF">CR513_51130</name>
</gene>
<dbReference type="InterPro" id="IPR043502">
    <property type="entry name" value="DNA/RNA_pol_sf"/>
</dbReference>
<evidence type="ECO:0008006" key="3">
    <source>
        <dbReference type="Google" id="ProtNLM"/>
    </source>
</evidence>
<proteinExistence type="predicted"/>